<dbReference type="InterPro" id="IPR015300">
    <property type="entry name" value="DNA-bd_pseudobarrel_sf"/>
</dbReference>
<name>A0A022RX66_ERYGU</name>
<comment type="subcellular location">
    <subcellularLocation>
        <location evidence="1">Nucleus</location>
    </subcellularLocation>
</comment>
<dbReference type="PANTHER" id="PTHR31920:SF122">
    <property type="entry name" value="B3 DOMAIN-CONTAINING PROTEIN REM23"/>
    <property type="match status" value="1"/>
</dbReference>
<gene>
    <name evidence="7" type="ORF">MIMGU_mgv1a026278mg</name>
</gene>
<evidence type="ECO:0000256" key="3">
    <source>
        <dbReference type="ARBA" id="ARBA00023125"/>
    </source>
</evidence>
<dbReference type="EMBL" id="KI630214">
    <property type="protein sequence ID" value="EYU44338.1"/>
    <property type="molecule type" value="Genomic_DNA"/>
</dbReference>
<dbReference type="InterPro" id="IPR050655">
    <property type="entry name" value="Plant_B3_domain"/>
</dbReference>
<evidence type="ECO:0000259" key="6">
    <source>
        <dbReference type="PROSITE" id="PS50863"/>
    </source>
</evidence>
<dbReference type="Gene3D" id="2.40.330.10">
    <property type="entry name" value="DNA-binding pseudobarrel domain"/>
    <property type="match status" value="1"/>
</dbReference>
<keyword evidence="3" id="KW-0238">DNA-binding</keyword>
<proteinExistence type="predicted"/>
<keyword evidence="2" id="KW-0805">Transcription regulation</keyword>
<dbReference type="SMART" id="SM01019">
    <property type="entry name" value="B3"/>
    <property type="match status" value="1"/>
</dbReference>
<dbReference type="Pfam" id="PF02362">
    <property type="entry name" value="B3"/>
    <property type="match status" value="1"/>
</dbReference>
<evidence type="ECO:0000313" key="7">
    <source>
        <dbReference type="EMBL" id="EYU44338.1"/>
    </source>
</evidence>
<dbReference type="PANTHER" id="PTHR31920">
    <property type="entry name" value="B3 DOMAIN-CONTAINING"/>
    <property type="match status" value="1"/>
</dbReference>
<keyword evidence="5" id="KW-0539">Nucleus</keyword>
<dbReference type="AlphaFoldDB" id="A0A022RX66"/>
<dbReference type="CDD" id="cd10017">
    <property type="entry name" value="B3_DNA"/>
    <property type="match status" value="1"/>
</dbReference>
<accession>A0A022RX66</accession>
<keyword evidence="4" id="KW-0804">Transcription</keyword>
<feature type="domain" description="TF-B3" evidence="6">
    <location>
        <begin position="1"/>
        <end position="78"/>
    </location>
</feature>
<dbReference type="PROSITE" id="PS50863">
    <property type="entry name" value="B3"/>
    <property type="match status" value="1"/>
</dbReference>
<organism evidence="7 8">
    <name type="scientific">Erythranthe guttata</name>
    <name type="common">Yellow monkey flower</name>
    <name type="synonym">Mimulus guttatus</name>
    <dbReference type="NCBI Taxonomy" id="4155"/>
    <lineage>
        <taxon>Eukaryota</taxon>
        <taxon>Viridiplantae</taxon>
        <taxon>Streptophyta</taxon>
        <taxon>Embryophyta</taxon>
        <taxon>Tracheophyta</taxon>
        <taxon>Spermatophyta</taxon>
        <taxon>Magnoliopsida</taxon>
        <taxon>eudicotyledons</taxon>
        <taxon>Gunneridae</taxon>
        <taxon>Pentapetalae</taxon>
        <taxon>asterids</taxon>
        <taxon>lamiids</taxon>
        <taxon>Lamiales</taxon>
        <taxon>Phrymaceae</taxon>
        <taxon>Erythranthe</taxon>
    </lineage>
</organism>
<feature type="non-terminal residue" evidence="7">
    <location>
        <position position="1"/>
    </location>
</feature>
<sequence length="124" mass="14261">RLCRNFARKYREILPENAELRICSGETWDVELTQIDGDHYFTAGWSKFAGDLELRPTDFLVFTFGGGSTFDVSVYGNDCCEKKPLLDLTAGWPEFRKINRLSVGKTYLFEFIPSKQVIQVKPIK</sequence>
<reference evidence="7 8" key="1">
    <citation type="journal article" date="2013" name="Proc. Natl. Acad. Sci. U.S.A.">
        <title>Fine-scale variation in meiotic recombination in Mimulus inferred from population shotgun sequencing.</title>
        <authorList>
            <person name="Hellsten U."/>
            <person name="Wright K.M."/>
            <person name="Jenkins J."/>
            <person name="Shu S."/>
            <person name="Yuan Y."/>
            <person name="Wessler S.R."/>
            <person name="Schmutz J."/>
            <person name="Willis J.H."/>
            <person name="Rokhsar D.S."/>
        </authorList>
    </citation>
    <scope>NUCLEOTIDE SEQUENCE [LARGE SCALE GENOMIC DNA]</scope>
    <source>
        <strain evidence="8">cv. DUN x IM62</strain>
    </source>
</reference>
<dbReference type="SUPFAM" id="SSF101936">
    <property type="entry name" value="DNA-binding pseudobarrel domain"/>
    <property type="match status" value="1"/>
</dbReference>
<dbReference type="STRING" id="4155.A0A022RX66"/>
<evidence type="ECO:0000256" key="2">
    <source>
        <dbReference type="ARBA" id="ARBA00023015"/>
    </source>
</evidence>
<evidence type="ECO:0000256" key="4">
    <source>
        <dbReference type="ARBA" id="ARBA00023163"/>
    </source>
</evidence>
<dbReference type="GO" id="GO:0005634">
    <property type="term" value="C:nucleus"/>
    <property type="evidence" value="ECO:0007669"/>
    <property type="project" value="UniProtKB-SubCell"/>
</dbReference>
<evidence type="ECO:0000256" key="5">
    <source>
        <dbReference type="ARBA" id="ARBA00023242"/>
    </source>
</evidence>
<evidence type="ECO:0000256" key="1">
    <source>
        <dbReference type="ARBA" id="ARBA00004123"/>
    </source>
</evidence>
<evidence type="ECO:0000313" key="8">
    <source>
        <dbReference type="Proteomes" id="UP000030748"/>
    </source>
</evidence>
<keyword evidence="8" id="KW-1185">Reference proteome</keyword>
<dbReference type="Proteomes" id="UP000030748">
    <property type="component" value="Unassembled WGS sequence"/>
</dbReference>
<dbReference type="GO" id="GO:0003677">
    <property type="term" value="F:DNA binding"/>
    <property type="evidence" value="ECO:0007669"/>
    <property type="project" value="UniProtKB-KW"/>
</dbReference>
<dbReference type="InterPro" id="IPR003340">
    <property type="entry name" value="B3_DNA-bd"/>
</dbReference>
<protein>
    <recommendedName>
        <fullName evidence="6">TF-B3 domain-containing protein</fullName>
    </recommendedName>
</protein>